<proteinExistence type="inferred from homology"/>
<dbReference type="InterPro" id="IPR036390">
    <property type="entry name" value="WH_DNA-bd_sf"/>
</dbReference>
<accession>A0A255GCU3</accession>
<dbReference type="Pfam" id="PF13649">
    <property type="entry name" value="Methyltransf_25"/>
    <property type="match status" value="1"/>
</dbReference>
<dbReference type="Pfam" id="PF04337">
    <property type="entry name" value="DUF480"/>
    <property type="match status" value="1"/>
</dbReference>
<comment type="similarity">
    <text evidence="1">Belongs to the UPF0502 family.</text>
</comment>
<keyword evidence="4" id="KW-1185">Reference proteome</keyword>
<dbReference type="OrthoDB" id="9805171at2"/>
<dbReference type="HAMAP" id="MF_01584">
    <property type="entry name" value="UPF0502"/>
    <property type="match status" value="1"/>
</dbReference>
<dbReference type="SUPFAM" id="SSF46785">
    <property type="entry name" value="Winged helix' DNA-binding domain"/>
    <property type="match status" value="2"/>
</dbReference>
<reference evidence="3 4" key="1">
    <citation type="submission" date="2017-07" db="EMBL/GenBank/DDBJ databases">
        <title>Draft whole genome sequences of clinical Proprionibacteriaceae strains.</title>
        <authorList>
            <person name="Bernier A.-M."/>
            <person name="Bernard K."/>
            <person name="Domingo M.-C."/>
        </authorList>
    </citation>
    <scope>NUCLEOTIDE SEQUENCE [LARGE SCALE GENOMIC DNA]</scope>
    <source>
        <strain evidence="3 4">NML 030167</strain>
    </source>
</reference>
<dbReference type="InterPro" id="IPR036388">
    <property type="entry name" value="WH-like_DNA-bd_sf"/>
</dbReference>
<protein>
    <recommendedName>
        <fullName evidence="2">Methyltransferase domain-containing protein</fullName>
    </recommendedName>
</protein>
<dbReference type="SUPFAM" id="SSF53335">
    <property type="entry name" value="S-adenosyl-L-methionine-dependent methyltransferases"/>
    <property type="match status" value="1"/>
</dbReference>
<dbReference type="PANTHER" id="PTHR38768">
    <property type="entry name" value="UPF0502 PROTEIN YCEH"/>
    <property type="match status" value="1"/>
</dbReference>
<dbReference type="PANTHER" id="PTHR38768:SF1">
    <property type="entry name" value="UPF0502 PROTEIN YCEH"/>
    <property type="match status" value="1"/>
</dbReference>
<dbReference type="InterPro" id="IPR041698">
    <property type="entry name" value="Methyltransf_25"/>
</dbReference>
<name>A0A255GCU3_9ACTN</name>
<dbReference type="EMBL" id="NMVO01000013">
    <property type="protein sequence ID" value="OYO13700.1"/>
    <property type="molecule type" value="Genomic_DNA"/>
</dbReference>
<organism evidence="3 4">
    <name type="scientific">Enemella evansiae</name>
    <dbReference type="NCBI Taxonomy" id="2016499"/>
    <lineage>
        <taxon>Bacteria</taxon>
        <taxon>Bacillati</taxon>
        <taxon>Actinomycetota</taxon>
        <taxon>Actinomycetes</taxon>
        <taxon>Propionibacteriales</taxon>
        <taxon>Propionibacteriaceae</taxon>
        <taxon>Enemella</taxon>
    </lineage>
</organism>
<dbReference type="AlphaFoldDB" id="A0A255GCU3"/>
<dbReference type="Proteomes" id="UP000215896">
    <property type="component" value="Unassembled WGS sequence"/>
</dbReference>
<dbReference type="CDD" id="cd02440">
    <property type="entry name" value="AdoMet_MTases"/>
    <property type="match status" value="1"/>
</dbReference>
<evidence type="ECO:0000259" key="2">
    <source>
        <dbReference type="Pfam" id="PF13649"/>
    </source>
</evidence>
<evidence type="ECO:0000313" key="3">
    <source>
        <dbReference type="EMBL" id="OYO13700.1"/>
    </source>
</evidence>
<dbReference type="Gene3D" id="3.40.50.150">
    <property type="entry name" value="Vaccinia Virus protein VP39"/>
    <property type="match status" value="1"/>
</dbReference>
<evidence type="ECO:0000313" key="4">
    <source>
        <dbReference type="Proteomes" id="UP000215896"/>
    </source>
</evidence>
<dbReference type="Gene3D" id="1.10.10.10">
    <property type="entry name" value="Winged helix-like DNA-binding domain superfamily/Winged helix DNA-binding domain"/>
    <property type="match status" value="2"/>
</dbReference>
<comment type="caution">
    <text evidence="3">The sequence shown here is derived from an EMBL/GenBank/DDBJ whole genome shotgun (WGS) entry which is preliminary data.</text>
</comment>
<dbReference type="InterPro" id="IPR029063">
    <property type="entry name" value="SAM-dependent_MTases_sf"/>
</dbReference>
<evidence type="ECO:0000256" key="1">
    <source>
        <dbReference type="HAMAP-Rule" id="MF_01584"/>
    </source>
</evidence>
<feature type="domain" description="Methyltransferase" evidence="2">
    <location>
        <begin position="234"/>
        <end position="326"/>
    </location>
</feature>
<gene>
    <name evidence="3" type="ORF">CGZ94_11755</name>
</gene>
<sequence length="398" mass="44115">MELDAIEQRVLGSLLEKQKTVPASYPLSLNALRTACNQTSSREPVSDYDDQQLEACLRGLKDRELVRFVWAGKGSRALKYHQRLDEQLELADDERALITVLLLRGPQSAGELKTRTDRLFPFPDKESAEQVLRRLAERDTPLTRELERLPGHRDPRWVHLLGPVEGIAEPAAPVAAVDRDQVLADGAAARDERVRASYDALAEAYAERFGDELAGKPFDRWLLGRLAAESTGPIADIGTGPGQTTRVLADAGAEVTGFDLSPEMIRVARETHPDLRFEVADFNRLLRPPNAAAWGTIVAWYAGVHLSGSELAPWFAALARILAPGGRIAVALHAGAEVRHTEEYLDRTVSLDFVLHDPEEIKRAAEQAGLEIEEWYLRGPLAGMEPETDRFYLVAQQP</sequence>
<dbReference type="InterPro" id="IPR007432">
    <property type="entry name" value="DUF480"/>
</dbReference>